<dbReference type="FunFam" id="3.40.50.300:FF:000589">
    <property type="entry name" value="ABC transporter, ATP-binding subunit"/>
    <property type="match status" value="1"/>
</dbReference>
<dbReference type="InterPro" id="IPR027417">
    <property type="entry name" value="P-loop_NTPase"/>
</dbReference>
<dbReference type="Gene3D" id="3.40.50.300">
    <property type="entry name" value="P-loop containing nucleotide triphosphate hydrolases"/>
    <property type="match status" value="1"/>
</dbReference>
<evidence type="ECO:0000256" key="1">
    <source>
        <dbReference type="ARBA" id="ARBA00004202"/>
    </source>
</evidence>
<dbReference type="CDD" id="cd03230">
    <property type="entry name" value="ABC_DR_subfamily_A"/>
    <property type="match status" value="1"/>
</dbReference>
<evidence type="ECO:0000259" key="10">
    <source>
        <dbReference type="PROSITE" id="PS50893"/>
    </source>
</evidence>
<evidence type="ECO:0000256" key="5">
    <source>
        <dbReference type="ARBA" id="ARBA00022741"/>
    </source>
</evidence>
<dbReference type="PANTHER" id="PTHR42711">
    <property type="entry name" value="ABC TRANSPORTER ATP-BINDING PROTEIN"/>
    <property type="match status" value="1"/>
</dbReference>
<proteinExistence type="inferred from homology"/>
<dbReference type="RefSeq" id="WP_078699189.1">
    <property type="nucleotide sequence ID" value="NZ_LT796768.1"/>
</dbReference>
<keyword evidence="12" id="KW-1185">Reference proteome</keyword>
<dbReference type="InterPro" id="IPR017871">
    <property type="entry name" value="ABC_transporter-like_CS"/>
</dbReference>
<keyword evidence="3" id="KW-0813">Transport</keyword>
<evidence type="ECO:0000256" key="6">
    <source>
        <dbReference type="ARBA" id="ARBA00022840"/>
    </source>
</evidence>
<protein>
    <submittedName>
        <fullName evidence="11">ABC-2 type transport system ATP-binding protein</fullName>
    </submittedName>
</protein>
<evidence type="ECO:0000256" key="3">
    <source>
        <dbReference type="ARBA" id="ARBA00022448"/>
    </source>
</evidence>
<dbReference type="PROSITE" id="PS50893">
    <property type="entry name" value="ABC_TRANSPORTER_2"/>
    <property type="match status" value="1"/>
</dbReference>
<keyword evidence="5" id="KW-0547">Nucleotide-binding</keyword>
<keyword evidence="4" id="KW-1003">Cell membrane</keyword>
<organism evidence="11 12">
    <name type="scientific">Aeromicrobium choanae</name>
    <dbReference type="NCBI Taxonomy" id="1736691"/>
    <lineage>
        <taxon>Bacteria</taxon>
        <taxon>Bacillati</taxon>
        <taxon>Actinomycetota</taxon>
        <taxon>Actinomycetes</taxon>
        <taxon>Propionibacteriales</taxon>
        <taxon>Nocardioidaceae</taxon>
        <taxon>Aeromicrobium</taxon>
    </lineage>
</organism>
<evidence type="ECO:0000313" key="11">
    <source>
        <dbReference type="EMBL" id="SKB05749.1"/>
    </source>
</evidence>
<dbReference type="EMBL" id="LT796768">
    <property type="protein sequence ID" value="SKB05749.1"/>
    <property type="molecule type" value="Genomic_DNA"/>
</dbReference>
<evidence type="ECO:0000256" key="8">
    <source>
        <dbReference type="ARBA" id="ARBA00023136"/>
    </source>
</evidence>
<dbReference type="PROSITE" id="PS00211">
    <property type="entry name" value="ABC_TRANSPORTER_1"/>
    <property type="match status" value="1"/>
</dbReference>
<feature type="domain" description="ABC transporter" evidence="10">
    <location>
        <begin position="5"/>
        <end position="231"/>
    </location>
</feature>
<dbReference type="SMART" id="SM00382">
    <property type="entry name" value="AAA"/>
    <property type="match status" value="1"/>
</dbReference>
<keyword evidence="6 11" id="KW-0067">ATP-binding</keyword>
<evidence type="ECO:0000256" key="9">
    <source>
        <dbReference type="ARBA" id="ARBA00023251"/>
    </source>
</evidence>
<dbReference type="GO" id="GO:0046677">
    <property type="term" value="P:response to antibiotic"/>
    <property type="evidence" value="ECO:0007669"/>
    <property type="project" value="UniProtKB-KW"/>
</dbReference>
<dbReference type="SUPFAM" id="SSF52540">
    <property type="entry name" value="P-loop containing nucleoside triphosphate hydrolases"/>
    <property type="match status" value="1"/>
</dbReference>
<dbReference type="GO" id="GO:0016887">
    <property type="term" value="F:ATP hydrolysis activity"/>
    <property type="evidence" value="ECO:0007669"/>
    <property type="project" value="InterPro"/>
</dbReference>
<name>A0A1T4YVD3_9ACTN</name>
<dbReference type="InterPro" id="IPR003593">
    <property type="entry name" value="AAA+_ATPase"/>
</dbReference>
<evidence type="ECO:0000256" key="4">
    <source>
        <dbReference type="ARBA" id="ARBA00022475"/>
    </source>
</evidence>
<comment type="similarity">
    <text evidence="2">Belongs to the ABC transporter superfamily.</text>
</comment>
<dbReference type="GO" id="GO:0005524">
    <property type="term" value="F:ATP binding"/>
    <property type="evidence" value="ECO:0007669"/>
    <property type="project" value="UniProtKB-KW"/>
</dbReference>
<dbReference type="Proteomes" id="UP000191040">
    <property type="component" value="Chromosome I"/>
</dbReference>
<evidence type="ECO:0000256" key="7">
    <source>
        <dbReference type="ARBA" id="ARBA00022967"/>
    </source>
</evidence>
<dbReference type="GO" id="GO:0005886">
    <property type="term" value="C:plasma membrane"/>
    <property type="evidence" value="ECO:0007669"/>
    <property type="project" value="UniProtKB-SubCell"/>
</dbReference>
<comment type="subcellular location">
    <subcellularLocation>
        <location evidence="1">Cell membrane</location>
        <topology evidence="1">Peripheral membrane protein</topology>
    </subcellularLocation>
</comment>
<dbReference type="OrthoDB" id="5193808at2"/>
<dbReference type="STRING" id="1736691.SAMN06295964_1067"/>
<dbReference type="Pfam" id="PF00005">
    <property type="entry name" value="ABC_tran"/>
    <property type="match status" value="1"/>
</dbReference>
<keyword evidence="9" id="KW-0046">Antibiotic resistance</keyword>
<evidence type="ECO:0000256" key="2">
    <source>
        <dbReference type="ARBA" id="ARBA00005417"/>
    </source>
</evidence>
<keyword evidence="7" id="KW-1278">Translocase</keyword>
<gene>
    <name evidence="11" type="ORF">SAMN06295964_1067</name>
</gene>
<evidence type="ECO:0000313" key="12">
    <source>
        <dbReference type="Proteomes" id="UP000191040"/>
    </source>
</evidence>
<dbReference type="InterPro" id="IPR050763">
    <property type="entry name" value="ABC_transporter_ATP-binding"/>
</dbReference>
<dbReference type="PANTHER" id="PTHR42711:SF5">
    <property type="entry name" value="ABC TRANSPORTER ATP-BINDING PROTEIN NATA"/>
    <property type="match status" value="1"/>
</dbReference>
<keyword evidence="8" id="KW-0472">Membrane</keyword>
<dbReference type="AlphaFoldDB" id="A0A1T4YVD3"/>
<sequence>MGARIEVAGLTKSYGDLTAVDDLTFTVEPGEFFGLLGPNGAGKTTALEMIEGLRHPDGGSVSIDGHDPWKRDPALQRRLGVQLQSSAFFERLTAREQLATFGALYGVGGDRVDALLEQVGLQDKARSRVEDLSGGQAQRLSIACALVHDPEVVFLDEPTAALDPQARRNLWDFLEGLNDSGRTVVLTTHYMEEAEVLCDRVAIIDHGRLLELDSPAALVRGLDAPTRISLAPGAIDETRARGIDGVEAVEVHPDRTVLSTRRPADVLTALAGLDALDGLSASGASLEDVFLSLTGRKYRS</sequence>
<reference evidence="12" key="1">
    <citation type="submission" date="2017-02" db="EMBL/GenBank/DDBJ databases">
        <authorList>
            <person name="Varghese N."/>
            <person name="Submissions S."/>
        </authorList>
    </citation>
    <scope>NUCLEOTIDE SEQUENCE [LARGE SCALE GENOMIC DNA]</scope>
    <source>
        <strain evidence="12">9H-4</strain>
    </source>
</reference>
<dbReference type="InterPro" id="IPR003439">
    <property type="entry name" value="ABC_transporter-like_ATP-bd"/>
</dbReference>
<accession>A0A1T4YVD3</accession>